<comment type="caution">
    <text evidence="3">The sequence shown here is derived from an EMBL/GenBank/DDBJ whole genome shotgun (WGS) entry which is preliminary data.</text>
</comment>
<dbReference type="Gene3D" id="1.10.101.10">
    <property type="entry name" value="PGBD-like superfamily/PGBD"/>
    <property type="match status" value="1"/>
</dbReference>
<feature type="region of interest" description="Disordered" evidence="1">
    <location>
        <begin position="68"/>
        <end position="133"/>
    </location>
</feature>
<feature type="compositionally biased region" description="Low complexity" evidence="1">
    <location>
        <begin position="103"/>
        <end position="126"/>
    </location>
</feature>
<evidence type="ECO:0000313" key="4">
    <source>
        <dbReference type="Proteomes" id="UP000216984"/>
    </source>
</evidence>
<evidence type="ECO:0000313" key="3">
    <source>
        <dbReference type="EMBL" id="OZC36697.1"/>
    </source>
</evidence>
<protein>
    <recommendedName>
        <fullName evidence="2">Peptidoglycan binding-like domain-containing protein</fullName>
    </recommendedName>
</protein>
<dbReference type="SUPFAM" id="SSF47090">
    <property type="entry name" value="PGBD-like"/>
    <property type="match status" value="1"/>
</dbReference>
<feature type="domain" description="Peptidoglycan binding-like" evidence="2">
    <location>
        <begin position="373"/>
        <end position="427"/>
    </location>
</feature>
<evidence type="ECO:0000256" key="1">
    <source>
        <dbReference type="SAM" id="MobiDB-lite"/>
    </source>
</evidence>
<name>A0A7Z1IMP7_9GAMM</name>
<keyword evidence="4" id="KW-1185">Reference proteome</keyword>
<dbReference type="InterPro" id="IPR036365">
    <property type="entry name" value="PGBD-like_sf"/>
</dbReference>
<proteinExistence type="predicted"/>
<dbReference type="AlphaFoldDB" id="A0A7Z1IMP7"/>
<dbReference type="EMBL" id="NEFY01000004">
    <property type="protein sequence ID" value="OZC36697.1"/>
    <property type="molecule type" value="Genomic_DNA"/>
</dbReference>
<evidence type="ECO:0000259" key="2">
    <source>
        <dbReference type="Pfam" id="PF01471"/>
    </source>
</evidence>
<dbReference type="InterPro" id="IPR036366">
    <property type="entry name" value="PGBDSf"/>
</dbReference>
<organism evidence="3 4">
    <name type="scientific">Marinobacter vinifirmus</name>
    <dbReference type="NCBI Taxonomy" id="355591"/>
    <lineage>
        <taxon>Bacteria</taxon>
        <taxon>Pseudomonadati</taxon>
        <taxon>Pseudomonadota</taxon>
        <taxon>Gammaproteobacteria</taxon>
        <taxon>Pseudomonadales</taxon>
        <taxon>Marinobacteraceae</taxon>
        <taxon>Marinobacter</taxon>
    </lineage>
</organism>
<reference evidence="3 4" key="1">
    <citation type="submission" date="2017-06" db="EMBL/GenBank/DDBJ databases">
        <title>Draft genome sequence of the halophilic bacterium Marinobacter vinifirmus FB1.</title>
        <authorList>
            <person name="Stepanov V.G."/>
            <person name="Roberts D.J."/>
            <person name="Fox G.E."/>
        </authorList>
    </citation>
    <scope>NUCLEOTIDE SEQUENCE [LARGE SCALE GENOMIC DNA]</scope>
    <source>
        <strain evidence="3 4">FB1</strain>
    </source>
</reference>
<sequence>MNRSEYPRGLEIINIFRKPASPAFTKPKIGQGAVRKLVWLPMVAAIASGCAVSSDAPGQKVTGVYAYEVGSGSEPKPSSPREEPEQSEPEAVEASPARESDKAATAPPETVAEPSPEPPQSNSQAEAGQSVSPAALMSAQTETGEIDIQPGQCWVYAQIQPRPVQESVQVKVRDSEVRLDVTPAEFRRGVKKVVTREGTKTYRVKAATYKEVTEEVLVKPETTRLVIEPAVYEEVEEEVVLEAARTELEPCRTSGAVAYGNASPAFGFCAVEIPARTKTVNVTKLVKPETTRTEVIPAEYKTVTRWVVDQPAQVIPVKTDDEIEAFEVSEVVEQPQTRETAIPAETLQMNVKRYEGKPRIVARQAVCDRNLTRDMVREMQEALVELGYDVGEIDGLPGPDTIDALTLYQVDNGLASGAITIETAERLGVLD</sequence>
<dbReference type="Proteomes" id="UP000216984">
    <property type="component" value="Unassembled WGS sequence"/>
</dbReference>
<dbReference type="Pfam" id="PF01471">
    <property type="entry name" value="PG_binding_1"/>
    <property type="match status" value="1"/>
</dbReference>
<dbReference type="InterPro" id="IPR002477">
    <property type="entry name" value="Peptidoglycan-bd-like"/>
</dbReference>
<accession>A0A7Z1IMP7</accession>
<gene>
    <name evidence="3" type="ORF">B9Q17_16920</name>
</gene>